<dbReference type="InterPro" id="IPR009057">
    <property type="entry name" value="Homeodomain-like_sf"/>
</dbReference>
<dbReference type="Gene3D" id="1.10.10.60">
    <property type="entry name" value="Homeodomain-like"/>
    <property type="match status" value="1"/>
</dbReference>
<dbReference type="SMART" id="SM00091">
    <property type="entry name" value="PAS"/>
    <property type="match status" value="2"/>
</dbReference>
<dbReference type="EMBL" id="CP049989">
    <property type="protein sequence ID" value="QIM54592.1"/>
    <property type="molecule type" value="Genomic_DNA"/>
</dbReference>
<dbReference type="InterPro" id="IPR000014">
    <property type="entry name" value="PAS"/>
</dbReference>
<evidence type="ECO:0000313" key="3">
    <source>
        <dbReference type="Proteomes" id="UP000503162"/>
    </source>
</evidence>
<dbReference type="NCBIfam" id="TIGR02040">
    <property type="entry name" value="PpsR-CrtJ"/>
    <property type="match status" value="1"/>
</dbReference>
<dbReference type="GO" id="GO:0043565">
    <property type="term" value="F:sequence-specific DNA binding"/>
    <property type="evidence" value="ECO:0007669"/>
    <property type="project" value="InterPro"/>
</dbReference>
<feature type="domain" description="PAS" evidence="1">
    <location>
        <begin position="286"/>
        <end position="355"/>
    </location>
</feature>
<dbReference type="AlphaFoldDB" id="A0A6G8IMZ9"/>
<dbReference type="PRINTS" id="PR01590">
    <property type="entry name" value="HTHFIS"/>
</dbReference>
<accession>A0A6G8IMZ9</accession>
<feature type="domain" description="PAS" evidence="1">
    <location>
        <begin position="168"/>
        <end position="234"/>
    </location>
</feature>
<dbReference type="Gene3D" id="3.30.450.20">
    <property type="entry name" value="PAS domain"/>
    <property type="match status" value="2"/>
</dbReference>
<dbReference type="InterPro" id="IPR002197">
    <property type="entry name" value="HTH_Fis"/>
</dbReference>
<dbReference type="RefSeq" id="WP_166230758.1">
    <property type="nucleotide sequence ID" value="NZ_CP049989.1"/>
</dbReference>
<protein>
    <submittedName>
        <fullName evidence="2">Transcriptional regulator PpsR</fullName>
    </submittedName>
</protein>
<evidence type="ECO:0000313" key="2">
    <source>
        <dbReference type="EMBL" id="QIM54592.1"/>
    </source>
</evidence>
<dbReference type="KEGG" id="hcz:G9Q37_21685"/>
<dbReference type="NCBIfam" id="TIGR00229">
    <property type="entry name" value="sensory_box"/>
    <property type="match status" value="1"/>
</dbReference>
<dbReference type="Pfam" id="PF02954">
    <property type="entry name" value="HTH_8"/>
    <property type="match status" value="1"/>
</dbReference>
<dbReference type="Gene3D" id="1.20.5.430">
    <property type="match status" value="1"/>
</dbReference>
<dbReference type="InterPro" id="IPR035965">
    <property type="entry name" value="PAS-like_dom_sf"/>
</dbReference>
<organism evidence="2 3">
    <name type="scientific">Hydrogenophaga crocea</name>
    <dbReference type="NCBI Taxonomy" id="2716225"/>
    <lineage>
        <taxon>Bacteria</taxon>
        <taxon>Pseudomonadati</taxon>
        <taxon>Pseudomonadota</taxon>
        <taxon>Betaproteobacteria</taxon>
        <taxon>Burkholderiales</taxon>
        <taxon>Comamonadaceae</taxon>
        <taxon>Hydrogenophaga</taxon>
    </lineage>
</organism>
<evidence type="ECO:0000259" key="1">
    <source>
        <dbReference type="SMART" id="SM00091"/>
    </source>
</evidence>
<dbReference type="InterPro" id="IPR011785">
    <property type="entry name" value="Tscrpt_reg_PpsR-CrtJ"/>
</dbReference>
<dbReference type="SUPFAM" id="SSF46689">
    <property type="entry name" value="Homeodomain-like"/>
    <property type="match status" value="1"/>
</dbReference>
<gene>
    <name evidence="2" type="primary">ppsR</name>
    <name evidence="2" type="ORF">G9Q37_21685</name>
</gene>
<dbReference type="Proteomes" id="UP000503162">
    <property type="component" value="Chromosome"/>
</dbReference>
<dbReference type="Pfam" id="PF13188">
    <property type="entry name" value="PAS_8"/>
    <property type="match status" value="2"/>
</dbReference>
<keyword evidence="3" id="KW-1185">Reference proteome</keyword>
<proteinExistence type="predicted"/>
<reference evidence="2 3" key="1">
    <citation type="submission" date="2020-03" db="EMBL/GenBank/DDBJ databases">
        <title>Hydrogenophaga sp. nov. isolated from cyanobacterial mat.</title>
        <authorList>
            <person name="Thorat V."/>
            <person name="Kirdat K."/>
            <person name="Tiwarekar B."/>
            <person name="Costa E.D."/>
            <person name="Yadav A."/>
        </authorList>
    </citation>
    <scope>NUCLEOTIDE SEQUENCE [LARGE SCALE GENOMIC DNA]</scope>
    <source>
        <strain evidence="2 3">BA0156</strain>
    </source>
</reference>
<dbReference type="SUPFAM" id="SSF55785">
    <property type="entry name" value="PYP-like sensor domain (PAS domain)"/>
    <property type="match status" value="2"/>
</dbReference>
<name>A0A6G8IMZ9_9BURK</name>
<sequence>MSKGLPAKSAKRFSKPQAFLSDLDARTVADLLGAASDLVLLIDEKGVVRDAALGQSGLPEPLVTAWVGQAWRDTVTVESQPKVDDLLRLALDGQTDAKPRQINHPHTGETDLPLDCVIVPLPARGNRKGRPAVVFCRDLRGPAAVQQRLVSAQASMERDYWQLRQVENRHRLLFQTASDALLILDADSLKLQDANTAAHQLFGEALQRSSWRLADGVEAASRTALQALLAQLQATGKSEARRVRLVGRSKPVDLQGHLIRQGASGQLVLRVLFNGAGAPTEDPRRERLAQLAELSPDAFVVTGPDGLVQAANRAFLDLVQLPTEERVTGQSLERWFERGGLDLNVLMSNLRQRGEVRLYATRLRTEYGAGIDVEISAAAAGGELPAMGFAIRDIGRRLAAEPVAGGRELPRSADQMTELVGRVPLREIVRETTDLIEQLCIEAALALTNDNRASAAEMLGLSRQSLYVKLRRFGLADGGE</sequence>